<dbReference type="AlphaFoldDB" id="A0A1X2IAP8"/>
<gene>
    <name evidence="1" type="ORF">BCR42DRAFT_76751</name>
</gene>
<proteinExistence type="predicted"/>
<evidence type="ECO:0000313" key="2">
    <source>
        <dbReference type="Proteomes" id="UP000193560"/>
    </source>
</evidence>
<dbReference type="OrthoDB" id="2284331at2759"/>
<dbReference type="EMBL" id="MCGE01000018">
    <property type="protein sequence ID" value="ORZ12757.1"/>
    <property type="molecule type" value="Genomic_DNA"/>
</dbReference>
<reference evidence="1 2" key="1">
    <citation type="submission" date="2016-07" db="EMBL/GenBank/DDBJ databases">
        <title>Pervasive Adenine N6-methylation of Active Genes in Fungi.</title>
        <authorList>
            <consortium name="DOE Joint Genome Institute"/>
            <person name="Mondo S.J."/>
            <person name="Dannebaum R.O."/>
            <person name="Kuo R.C."/>
            <person name="Labutti K."/>
            <person name="Haridas S."/>
            <person name="Kuo A."/>
            <person name="Salamov A."/>
            <person name="Ahrendt S.R."/>
            <person name="Lipzen A."/>
            <person name="Sullivan W."/>
            <person name="Andreopoulos W.B."/>
            <person name="Clum A."/>
            <person name="Lindquist E."/>
            <person name="Daum C."/>
            <person name="Ramamoorthy G.K."/>
            <person name="Gryganskyi A."/>
            <person name="Culley D."/>
            <person name="Magnuson J.K."/>
            <person name="James T.Y."/>
            <person name="O'Malley M.A."/>
            <person name="Stajich J.E."/>
            <person name="Spatafora J.W."/>
            <person name="Visel A."/>
            <person name="Grigoriev I.V."/>
        </authorList>
    </citation>
    <scope>NUCLEOTIDE SEQUENCE [LARGE SCALE GENOMIC DNA]</scope>
    <source>
        <strain evidence="1 2">NRRL 1336</strain>
    </source>
</reference>
<name>A0A1X2IAP8_9FUNG</name>
<sequence length="107" mass="12528">MSEPIIQGLNDPLEIFQVIQNFPKRIIDCQMLMDDAFRRYGSLTDVNSEDLDRRREVCRELRKARRFMIPNEIISNSNKSDTSLRKRWKLAVNPSLSTHHHFGGANK</sequence>
<dbReference type="Proteomes" id="UP000193560">
    <property type="component" value="Unassembled WGS sequence"/>
</dbReference>
<evidence type="ECO:0000313" key="1">
    <source>
        <dbReference type="EMBL" id="ORZ12757.1"/>
    </source>
</evidence>
<organism evidence="1 2">
    <name type="scientific">Absidia repens</name>
    <dbReference type="NCBI Taxonomy" id="90262"/>
    <lineage>
        <taxon>Eukaryota</taxon>
        <taxon>Fungi</taxon>
        <taxon>Fungi incertae sedis</taxon>
        <taxon>Mucoromycota</taxon>
        <taxon>Mucoromycotina</taxon>
        <taxon>Mucoromycetes</taxon>
        <taxon>Mucorales</taxon>
        <taxon>Cunninghamellaceae</taxon>
        <taxon>Absidia</taxon>
    </lineage>
</organism>
<protein>
    <submittedName>
        <fullName evidence="1">Uncharacterized protein</fullName>
    </submittedName>
</protein>
<comment type="caution">
    <text evidence="1">The sequence shown here is derived from an EMBL/GenBank/DDBJ whole genome shotgun (WGS) entry which is preliminary data.</text>
</comment>
<accession>A0A1X2IAP8</accession>
<dbReference type="STRING" id="90262.A0A1X2IAP8"/>
<keyword evidence="2" id="KW-1185">Reference proteome</keyword>